<keyword evidence="2 7" id="KW-0479">Metal-binding</keyword>
<evidence type="ECO:0000256" key="3">
    <source>
        <dbReference type="ARBA" id="ARBA00022891"/>
    </source>
</evidence>
<dbReference type="Proteomes" id="UP000245081">
    <property type="component" value="Unassembled WGS sequence"/>
</dbReference>
<evidence type="ECO:0000256" key="1">
    <source>
        <dbReference type="ARBA" id="ARBA00008156"/>
    </source>
</evidence>
<reference evidence="11 12" key="1">
    <citation type="journal article" date="2018" name="Environ. Microbiol.">
        <title>Isolation and genomic characterization of Novimethylophilus kurashikiensis gen. nov. sp. nov., a new lanthanide-dependent methylotrophic species of Methylophilaceae.</title>
        <authorList>
            <person name="Lv H."/>
            <person name="Sahin N."/>
            <person name="Tani A."/>
        </authorList>
    </citation>
    <scope>NUCLEOTIDE SEQUENCE [LARGE SCALE GENOMIC DNA]</scope>
    <source>
        <strain evidence="11 12">La2-4</strain>
    </source>
</reference>
<keyword evidence="7" id="KW-0106">Calcium</keyword>
<dbReference type="Pfam" id="PF01011">
    <property type="entry name" value="PQQ"/>
    <property type="match status" value="3"/>
</dbReference>
<feature type="disulfide bond" evidence="8">
    <location>
        <begin position="144"/>
        <end position="145"/>
    </location>
</feature>
<dbReference type="InterPro" id="IPR017512">
    <property type="entry name" value="PQQ_MeOH/EtOH_DH"/>
</dbReference>
<evidence type="ECO:0000256" key="8">
    <source>
        <dbReference type="PIRSR" id="PIRSR617512-4"/>
    </source>
</evidence>
<dbReference type="NCBIfam" id="TIGR03075">
    <property type="entry name" value="PQQ_enz_alc_DH"/>
    <property type="match status" value="1"/>
</dbReference>
<evidence type="ECO:0000256" key="5">
    <source>
        <dbReference type="PIRSR" id="PIRSR617512-1"/>
    </source>
</evidence>
<evidence type="ECO:0000256" key="7">
    <source>
        <dbReference type="PIRSR" id="PIRSR617512-3"/>
    </source>
</evidence>
<protein>
    <submittedName>
        <fullName evidence="11">Methanol dehydrogenase</fullName>
    </submittedName>
</protein>
<dbReference type="CDD" id="cd10278">
    <property type="entry name" value="PQQ_MDH"/>
    <property type="match status" value="1"/>
</dbReference>
<dbReference type="EMBL" id="BDOQ01000006">
    <property type="protein sequence ID" value="GBG14000.1"/>
    <property type="molecule type" value="Genomic_DNA"/>
</dbReference>
<feature type="binding site" evidence="6">
    <location>
        <position position="96"/>
    </location>
    <ligand>
        <name>pyrroloquinoline quinone</name>
        <dbReference type="ChEBI" id="CHEBI:58442"/>
    </ligand>
</feature>
<feature type="binding site" evidence="7">
    <location>
        <position position="212"/>
    </location>
    <ligand>
        <name>Ca(2+)</name>
        <dbReference type="ChEBI" id="CHEBI:29108"/>
    </ligand>
</feature>
<feature type="domain" description="Pyrrolo-quinoline quinone repeat" evidence="10">
    <location>
        <begin position="534"/>
        <end position="589"/>
    </location>
</feature>
<feature type="chain" id="PRO_5015320635" evidence="9">
    <location>
        <begin position="42"/>
        <end position="640"/>
    </location>
</feature>
<comment type="cofactor">
    <cofactor evidence="7">
        <name>Ca(2+)</name>
        <dbReference type="ChEBI" id="CHEBI:29108"/>
    </cofactor>
    <text evidence="7">Binds 1 Ca(2+) ion per subunit.</text>
</comment>
<dbReference type="GO" id="GO:0016614">
    <property type="term" value="F:oxidoreductase activity, acting on CH-OH group of donors"/>
    <property type="evidence" value="ECO:0007669"/>
    <property type="project" value="InterPro"/>
</dbReference>
<evidence type="ECO:0000256" key="2">
    <source>
        <dbReference type="ARBA" id="ARBA00022723"/>
    </source>
</evidence>
<comment type="caution">
    <text evidence="11">The sequence shown here is derived from an EMBL/GenBank/DDBJ whole genome shotgun (WGS) entry which is preliminary data.</text>
</comment>
<feature type="active site" description="Proton acceptor" evidence="5">
    <location>
        <position position="372"/>
    </location>
</feature>
<comment type="similarity">
    <text evidence="1">Belongs to the bacterial PQQ dehydrogenase family.</text>
</comment>
<dbReference type="GO" id="GO:0016020">
    <property type="term" value="C:membrane"/>
    <property type="evidence" value="ECO:0007669"/>
    <property type="project" value="InterPro"/>
</dbReference>
<comment type="cofactor">
    <cofactor evidence="6">
        <name>pyrroloquinoline quinone</name>
        <dbReference type="ChEBI" id="CHEBI:58442"/>
    </cofactor>
    <text evidence="6">Binds 1 PQQ group per subunit.</text>
</comment>
<feature type="binding site" evidence="6">
    <location>
        <position position="150"/>
    </location>
    <ligand>
        <name>pyrroloquinoline quinone</name>
        <dbReference type="ChEBI" id="CHEBI:58442"/>
    </ligand>
</feature>
<dbReference type="SUPFAM" id="SSF50998">
    <property type="entry name" value="Quinoprotein alcohol dehydrogenase-like"/>
    <property type="match status" value="1"/>
</dbReference>
<dbReference type="Gene3D" id="2.140.10.10">
    <property type="entry name" value="Quinoprotein alcohol dehydrogenase-like superfamily"/>
    <property type="match status" value="2"/>
</dbReference>
<dbReference type="SMART" id="SM00564">
    <property type="entry name" value="PQQ"/>
    <property type="match status" value="4"/>
</dbReference>
<gene>
    <name evidence="11" type="ORF">NMK_1556</name>
</gene>
<keyword evidence="3 6" id="KW-0634">PQQ</keyword>
<dbReference type="InterPro" id="IPR011047">
    <property type="entry name" value="Quinoprotein_ADH-like_sf"/>
</dbReference>
<accession>A0A2R5F6Y8</accession>
<sequence length="640" mass="70337">MPVSAFNSLTPSYNGRPVSLPIAMSKSFTALLMLAPLTTLADDPLQALMHDDNQWVAQRKDYENQGYSRLTQINRRNVRNLHLAWTFSTGVARGHEGAPLVVGNLMYVHTAFPNNVYALDLDHDQKIAWAYFPRQEDTVQAVLCCDSVSRGLAYGDGKIFLQQNNGVLVALDAMTGAKVWDVQVNDPKLGGTNTNAPHVFKDKVLTGCSGGEFGIRCFIAAYNLKDGSLAWKAYSTGPDAEVLIGPGFNRGNPHYSALSSYENVNGGNKEGGGYQSLDKTQLKFPESDLGIKTWLKPQATQDGWQHGGGPVWGWFSYDPKLNLVYYGTGNPSLWNPDVRPGDNKWAMTLFARDLDTGMARWGYQLTPHDEWDYDSVNEIILWDAEGKKLATHFDRNGFAYTLDRRDGTLLVAEKVHPFVNWATRVDLATGIPQKDPRYATHEDANVKGICPAALGTKDEQPAAYSPRTKLFYVPLNHLCMDYEAMETKYVAGQPWVGASLLMYPGPDGVMGGFMAWDGLHGKTRWYNKEKFSPWGGALATASDLVFYGTLDRWFKALDANTGKELWRFQVGSGVIGNAMTYGHKGKQYIGVFSGIGGWAGVALNQGLTEDNDGAGAAKAYRDLARYNAAPGGGALNVFSL</sequence>
<dbReference type="GO" id="GO:0005509">
    <property type="term" value="F:calcium ion binding"/>
    <property type="evidence" value="ECO:0007669"/>
    <property type="project" value="InterPro"/>
</dbReference>
<evidence type="ECO:0000256" key="9">
    <source>
        <dbReference type="SAM" id="SignalP"/>
    </source>
</evidence>
<feature type="binding site" evidence="7">
    <location>
        <position position="330"/>
    </location>
    <ligand>
        <name>Ca(2+)</name>
        <dbReference type="ChEBI" id="CHEBI:29108"/>
    </ligand>
</feature>
<keyword evidence="9" id="KW-0732">Signal</keyword>
<feature type="binding site" evidence="7">
    <location>
        <position position="372"/>
    </location>
    <ligand>
        <name>Ca(2+)</name>
        <dbReference type="ChEBI" id="CHEBI:29108"/>
    </ligand>
</feature>
<evidence type="ECO:0000313" key="11">
    <source>
        <dbReference type="EMBL" id="GBG14000.1"/>
    </source>
</evidence>
<name>A0A2R5F6Y8_9PROT</name>
<feature type="signal peptide" evidence="9">
    <location>
        <begin position="1"/>
        <end position="41"/>
    </location>
</feature>
<keyword evidence="4" id="KW-0560">Oxidoreductase</keyword>
<keyword evidence="12" id="KW-1185">Reference proteome</keyword>
<dbReference type="InterPro" id="IPR018391">
    <property type="entry name" value="PQQ_b-propeller_rpt"/>
</dbReference>
<dbReference type="PANTHER" id="PTHR32303">
    <property type="entry name" value="QUINOPROTEIN ALCOHOL DEHYDROGENASE (CYTOCHROME C)"/>
    <property type="match status" value="1"/>
</dbReference>
<evidence type="ECO:0000256" key="4">
    <source>
        <dbReference type="ARBA" id="ARBA00023002"/>
    </source>
</evidence>
<feature type="domain" description="Pyrrolo-quinoline quinone repeat" evidence="10">
    <location>
        <begin position="55"/>
        <end position="232"/>
    </location>
</feature>
<organism evidence="11 12">
    <name type="scientific">Novimethylophilus kurashikiensis</name>
    <dbReference type="NCBI Taxonomy" id="1825523"/>
    <lineage>
        <taxon>Bacteria</taxon>
        <taxon>Pseudomonadati</taxon>
        <taxon>Pseudomonadota</taxon>
        <taxon>Betaproteobacteria</taxon>
        <taxon>Nitrosomonadales</taxon>
        <taxon>Methylophilaceae</taxon>
        <taxon>Novimethylophilus</taxon>
    </lineage>
</organism>
<evidence type="ECO:0000259" key="10">
    <source>
        <dbReference type="Pfam" id="PF01011"/>
    </source>
</evidence>
<dbReference type="AlphaFoldDB" id="A0A2R5F6Y8"/>
<keyword evidence="8" id="KW-1015">Disulfide bond</keyword>
<evidence type="ECO:0000313" key="12">
    <source>
        <dbReference type="Proteomes" id="UP000245081"/>
    </source>
</evidence>
<evidence type="ECO:0000256" key="6">
    <source>
        <dbReference type="PIRSR" id="PIRSR617512-2"/>
    </source>
</evidence>
<dbReference type="InterPro" id="IPR002372">
    <property type="entry name" value="PQQ_rpt_dom"/>
</dbReference>
<feature type="binding site" evidence="6">
    <location>
        <position position="194"/>
    </location>
    <ligand>
        <name>pyrroloquinoline quinone</name>
        <dbReference type="ChEBI" id="CHEBI:58442"/>
    </ligand>
</feature>
<proteinExistence type="inferred from homology"/>
<dbReference type="PANTHER" id="PTHR32303:SF4">
    <property type="entry name" value="QUINOPROTEIN GLUCOSE DEHYDROGENASE"/>
    <property type="match status" value="1"/>
</dbReference>
<feature type="domain" description="Pyrrolo-quinoline quinone repeat" evidence="10">
    <location>
        <begin position="298"/>
        <end position="411"/>
    </location>
</feature>